<accession>A0A075GC41</accession>
<dbReference type="Pfam" id="PF21965">
    <property type="entry name" value="SAMP2"/>
    <property type="match status" value="1"/>
</dbReference>
<organism evidence="1">
    <name type="scientific">uncultured marine group II/III euryarchaeote KM3_113_E08</name>
    <dbReference type="NCBI Taxonomy" id="1457853"/>
    <lineage>
        <taxon>Archaea</taxon>
        <taxon>Methanobacteriati</taxon>
        <taxon>Methanobacteriota</taxon>
        <taxon>environmental samples</taxon>
    </lineage>
</organism>
<protein>
    <recommendedName>
        <fullName evidence="2">MoaD/ThiS family protein</fullName>
    </recommendedName>
</protein>
<dbReference type="AlphaFoldDB" id="A0A075GC41"/>
<dbReference type="InterPro" id="IPR053833">
    <property type="entry name" value="SAMP2"/>
</dbReference>
<reference evidence="1" key="1">
    <citation type="journal article" date="2014" name="Genome Biol. Evol.">
        <title>Pangenome evidence for extensive interdomain horizontal transfer affecting lineage core and shell genes in uncultured planktonic thaumarchaeota and euryarchaeota.</title>
        <authorList>
            <person name="Deschamps P."/>
            <person name="Zivanovic Y."/>
            <person name="Moreira D."/>
            <person name="Rodriguez-Valera F."/>
            <person name="Lopez-Garcia P."/>
        </authorList>
    </citation>
    <scope>NUCLEOTIDE SEQUENCE</scope>
</reference>
<evidence type="ECO:0000313" key="1">
    <source>
        <dbReference type="EMBL" id="AIE99576.1"/>
    </source>
</evidence>
<dbReference type="InterPro" id="IPR016155">
    <property type="entry name" value="Mopterin_synth/thiamin_S_b"/>
</dbReference>
<dbReference type="SUPFAM" id="SSF54285">
    <property type="entry name" value="MoaD/ThiS"/>
    <property type="match status" value="1"/>
</dbReference>
<proteinExistence type="predicted"/>
<dbReference type="EMBL" id="KF900566">
    <property type="protein sequence ID" value="AIE99576.1"/>
    <property type="molecule type" value="Genomic_DNA"/>
</dbReference>
<name>A0A075GC41_9EURY</name>
<dbReference type="InterPro" id="IPR012675">
    <property type="entry name" value="Beta-grasp_dom_sf"/>
</dbReference>
<evidence type="ECO:0008006" key="2">
    <source>
        <dbReference type="Google" id="ProtNLM"/>
    </source>
</evidence>
<sequence>MTIRQTMRVSITHDDKTQSVECDEGLTIRELLVKLDIHPSTVLAVHDGTIVPHDSQLNSDVSLELITVSSGG</sequence>
<dbReference type="Gene3D" id="3.10.20.30">
    <property type="match status" value="1"/>
</dbReference>